<reference evidence="5" key="1">
    <citation type="journal article" date="2019" name="Int. J. Syst. Evol. Microbiol.">
        <title>The Global Catalogue of Microorganisms (GCM) 10K type strain sequencing project: providing services to taxonomists for standard genome sequencing and annotation.</title>
        <authorList>
            <consortium name="The Broad Institute Genomics Platform"/>
            <consortium name="The Broad Institute Genome Sequencing Center for Infectious Disease"/>
            <person name="Wu L."/>
            <person name="Ma J."/>
        </authorList>
    </citation>
    <scope>NUCLEOTIDE SEQUENCE [LARGE SCALE GENOMIC DNA]</scope>
    <source>
        <strain evidence="5">JCM 12140</strain>
    </source>
</reference>
<proteinExistence type="predicted"/>
<dbReference type="EMBL" id="BAAAJX010000002">
    <property type="protein sequence ID" value="GAA1491828.1"/>
    <property type="molecule type" value="Genomic_DNA"/>
</dbReference>
<dbReference type="Proteomes" id="UP001501742">
    <property type="component" value="Unassembled WGS sequence"/>
</dbReference>
<name>A0ABP4JZ93_9MICO</name>
<comment type="caution">
    <text evidence="4">The sequence shown here is derived from an EMBL/GenBank/DDBJ whole genome shotgun (WGS) entry which is preliminary data.</text>
</comment>
<keyword evidence="2" id="KW-0812">Transmembrane</keyword>
<dbReference type="Pfam" id="PF04892">
    <property type="entry name" value="VanZ"/>
    <property type="match status" value="1"/>
</dbReference>
<dbReference type="InterPro" id="IPR006976">
    <property type="entry name" value="VanZ-like"/>
</dbReference>
<feature type="region of interest" description="Disordered" evidence="1">
    <location>
        <begin position="71"/>
        <end position="107"/>
    </location>
</feature>
<keyword evidence="2" id="KW-1133">Transmembrane helix</keyword>
<evidence type="ECO:0000256" key="1">
    <source>
        <dbReference type="SAM" id="MobiDB-lite"/>
    </source>
</evidence>
<feature type="transmembrane region" description="Helical" evidence="2">
    <location>
        <begin position="215"/>
        <end position="237"/>
    </location>
</feature>
<evidence type="ECO:0000313" key="5">
    <source>
        <dbReference type="Proteomes" id="UP001501742"/>
    </source>
</evidence>
<feature type="transmembrane region" description="Helical" evidence="2">
    <location>
        <begin position="188"/>
        <end position="208"/>
    </location>
</feature>
<sequence length="275" mass="28722">MALLLHVLGYICLRDNGTARTDPPRAIPVDSRVLLMHSGIEARKTGTERHVSGVQGTNRGTRFLDGIQLGGARLPSDGPPRGGPGLKARTGSVAPVTPDRSEPDVPDVTSAAVRRVVASGHALRRRGGTSAHATGRSRRVAGVLAVAYGVAVVLIGFWGTPVDASAQPWLDRLIGAAQRRGAPGWFDYVMIESLANVAFFVPLGLLVVLLAGARWWWAGAGAGLLVSATIETGQALFLPARFATIDDVVANTMGAVLGAVLGVVLLAAAARRRRV</sequence>
<feature type="transmembrane region" description="Helical" evidence="2">
    <location>
        <begin position="140"/>
        <end position="159"/>
    </location>
</feature>
<gene>
    <name evidence="4" type="ORF">GCM10009627_01740</name>
</gene>
<evidence type="ECO:0000256" key="2">
    <source>
        <dbReference type="SAM" id="Phobius"/>
    </source>
</evidence>
<accession>A0ABP4JZ93</accession>
<feature type="transmembrane region" description="Helical" evidence="2">
    <location>
        <begin position="249"/>
        <end position="270"/>
    </location>
</feature>
<protein>
    <recommendedName>
        <fullName evidence="3">VanZ-like domain-containing protein</fullName>
    </recommendedName>
</protein>
<keyword evidence="2" id="KW-0472">Membrane</keyword>
<organism evidence="4 5">
    <name type="scientific">Curtobacterium herbarum</name>
    <dbReference type="NCBI Taxonomy" id="150122"/>
    <lineage>
        <taxon>Bacteria</taxon>
        <taxon>Bacillati</taxon>
        <taxon>Actinomycetota</taxon>
        <taxon>Actinomycetes</taxon>
        <taxon>Micrococcales</taxon>
        <taxon>Microbacteriaceae</taxon>
        <taxon>Curtobacterium</taxon>
    </lineage>
</organism>
<evidence type="ECO:0000313" key="4">
    <source>
        <dbReference type="EMBL" id="GAA1491828.1"/>
    </source>
</evidence>
<feature type="domain" description="VanZ-like" evidence="3">
    <location>
        <begin position="188"/>
        <end position="264"/>
    </location>
</feature>
<evidence type="ECO:0000259" key="3">
    <source>
        <dbReference type="Pfam" id="PF04892"/>
    </source>
</evidence>
<keyword evidence="5" id="KW-1185">Reference proteome</keyword>